<dbReference type="AlphaFoldDB" id="A0AA36UHI7"/>
<dbReference type="Proteomes" id="UP000829455">
    <property type="component" value="Chromosome"/>
</dbReference>
<protein>
    <submittedName>
        <fullName evidence="1">Uncharacterized protein</fullName>
    </submittedName>
</protein>
<proteinExistence type="predicted"/>
<evidence type="ECO:0000313" key="3">
    <source>
        <dbReference type="Proteomes" id="UP000004982"/>
    </source>
</evidence>
<dbReference type="EMBL" id="CP094241">
    <property type="protein sequence ID" value="UNV85293.1"/>
    <property type="molecule type" value="Genomic_DNA"/>
</dbReference>
<reference evidence="2 4" key="2">
    <citation type="submission" date="2022-03" db="EMBL/GenBank/DDBJ databases">
        <title>Genome sequencing of Neisseria macacae.</title>
        <authorList>
            <person name="Baek M.-G."/>
        </authorList>
    </citation>
    <scope>NUCLEOTIDE SEQUENCE [LARGE SCALE GENOMIC DNA]</scope>
    <source>
        <strain evidence="2 4">ATCC 33926</strain>
    </source>
</reference>
<dbReference type="Proteomes" id="UP000004982">
    <property type="component" value="Unassembled WGS sequence"/>
</dbReference>
<dbReference type="EMBL" id="AFQE01000125">
    <property type="protein sequence ID" value="EGQ75125.1"/>
    <property type="molecule type" value="Genomic_DNA"/>
</dbReference>
<organism evidence="1 3">
    <name type="scientific">Neisseria macacae ATCC 33926</name>
    <dbReference type="NCBI Taxonomy" id="997348"/>
    <lineage>
        <taxon>Bacteria</taxon>
        <taxon>Pseudomonadati</taxon>
        <taxon>Pseudomonadota</taxon>
        <taxon>Betaproteobacteria</taxon>
        <taxon>Neisseriales</taxon>
        <taxon>Neisseriaceae</taxon>
        <taxon>Neisseria</taxon>
    </lineage>
</organism>
<evidence type="ECO:0000313" key="2">
    <source>
        <dbReference type="EMBL" id="UNV85293.1"/>
    </source>
</evidence>
<keyword evidence="4" id="KW-1185">Reference proteome</keyword>
<gene>
    <name evidence="1" type="ORF">HMPREF9418_2516</name>
    <name evidence="2" type="ORF">MON40_01845</name>
</gene>
<reference evidence="1 3" key="1">
    <citation type="submission" date="2011-05" db="EMBL/GenBank/DDBJ databases">
        <authorList>
            <person name="Muzny D."/>
            <person name="Qin X."/>
            <person name="Deng J."/>
            <person name="Jiang H."/>
            <person name="Liu Y."/>
            <person name="Qu J."/>
            <person name="Song X.-Z."/>
            <person name="Zhang L."/>
            <person name="Thornton R."/>
            <person name="Coyle M."/>
            <person name="Francisco L."/>
            <person name="Jackson L."/>
            <person name="Javaid M."/>
            <person name="Korchina V."/>
            <person name="Kovar C."/>
            <person name="Mata R."/>
            <person name="Mathew T."/>
            <person name="Ngo R."/>
            <person name="Nguyen L."/>
            <person name="Nguyen N."/>
            <person name="Okwuonu G."/>
            <person name="Ongeri F."/>
            <person name="Pham C."/>
            <person name="Simmons D."/>
            <person name="Wilczek-Boney K."/>
            <person name="Hale W."/>
            <person name="Jakkamsetti A."/>
            <person name="Pham P."/>
            <person name="Ruth R."/>
            <person name="San Lucas F."/>
            <person name="Warren J."/>
            <person name="Zhang J."/>
            <person name="Zhao Z."/>
            <person name="Zhou C."/>
            <person name="Zhu D."/>
            <person name="Lee S."/>
            <person name="Bess C."/>
            <person name="Blankenburg K."/>
            <person name="Forbes L."/>
            <person name="Fu Q."/>
            <person name="Gubbala S."/>
            <person name="Hirani K."/>
            <person name="Jayaseelan J.C."/>
            <person name="Lara F."/>
            <person name="Munidasa M."/>
            <person name="Palculict T."/>
            <person name="Patil S."/>
            <person name="Pu L.-L."/>
            <person name="Saada N."/>
            <person name="Tang L."/>
            <person name="Weissenberger G."/>
            <person name="Zhu Y."/>
            <person name="Hemphill L."/>
            <person name="Shang Y."/>
            <person name="Youmans B."/>
            <person name="Ayvaz T."/>
            <person name="Ross M."/>
            <person name="Santibanez J."/>
            <person name="Aqrawi P."/>
            <person name="Gross S."/>
            <person name="Joshi V."/>
            <person name="Fowler G."/>
            <person name="Nazareth L."/>
            <person name="Reid J."/>
            <person name="Worley K."/>
            <person name="Petrosino J."/>
            <person name="Highlander S."/>
            <person name="Gibbs R."/>
        </authorList>
    </citation>
    <scope>NUCLEOTIDE SEQUENCE [LARGE SCALE GENOMIC DNA]</scope>
    <source>
        <strain evidence="1 3">ATCC 33926</strain>
    </source>
</reference>
<evidence type="ECO:0000313" key="1">
    <source>
        <dbReference type="EMBL" id="EGQ75125.1"/>
    </source>
</evidence>
<name>A0AA36UHI7_9NEIS</name>
<evidence type="ECO:0000313" key="4">
    <source>
        <dbReference type="Proteomes" id="UP000829455"/>
    </source>
</evidence>
<accession>A0AA36UHI7</accession>
<sequence length="120" mass="14483">MNLEIRRDSMYWHVKRNDLKEIISSLQREGNYWEGQVFLTKRKKEYKLSFRVFLNSNDEDEFDIADGQFTLSISDDTFSLLEEYSVMVGKYGTPFLHELNDLYFISLKKWLSCYIYVESY</sequence>
<dbReference type="RefSeq" id="WP_003779804.1">
    <property type="nucleotide sequence ID" value="NZ_CP094241.1"/>
</dbReference>